<feature type="region of interest" description="Disordered" evidence="1">
    <location>
        <begin position="31"/>
        <end position="73"/>
    </location>
</feature>
<dbReference type="RefSeq" id="XP_003027733.1">
    <property type="nucleotide sequence ID" value="XM_003027687.1"/>
</dbReference>
<keyword evidence="3" id="KW-1185">Reference proteome</keyword>
<dbReference type="HOGENOM" id="CLU_1225398_0_0_1"/>
<sequence>MQRRAPQARGDGGASSALRWALHPHAVLHPLDGCAPGNQTAHANPPPAPSTTRLAPPPIDAAPHLRRCPHRAKNARAQRQRSHEMLSDCAACALTTLQTIRALMIFHSPGFFGSIDGSLKIGMTHLSRTSLRLAVTFTTGGLAVYTTFARSPDVARALAPEKAEFAIVLEYLRGLLEWTKLVLFANATAVQYRPQFLLNGQRRHHLSRCRILSQSSATSMAFCGSN</sequence>
<feature type="compositionally biased region" description="Pro residues" evidence="1">
    <location>
        <begin position="44"/>
        <end position="60"/>
    </location>
</feature>
<proteinExistence type="predicted"/>
<gene>
    <name evidence="2" type="ORF">SCHCODRAFT_113101</name>
</gene>
<evidence type="ECO:0000313" key="3">
    <source>
        <dbReference type="Proteomes" id="UP000007431"/>
    </source>
</evidence>
<dbReference type="VEuPathDB" id="FungiDB:SCHCODRAFT_02590302"/>
<name>D8QGV6_SCHCM</name>
<protein>
    <submittedName>
        <fullName evidence="2">Uncharacterized protein</fullName>
    </submittedName>
</protein>
<accession>D8QGV6</accession>
<dbReference type="InParanoid" id="D8QGV6"/>
<dbReference type="KEGG" id="scm:SCHCO_02590302"/>
<feature type="compositionally biased region" description="Basic residues" evidence="1">
    <location>
        <begin position="64"/>
        <end position="73"/>
    </location>
</feature>
<dbReference type="EMBL" id="GL377312">
    <property type="protein sequence ID" value="EFI92830.1"/>
    <property type="molecule type" value="Genomic_DNA"/>
</dbReference>
<feature type="non-terminal residue" evidence="2">
    <location>
        <position position="226"/>
    </location>
</feature>
<evidence type="ECO:0000313" key="2">
    <source>
        <dbReference type="EMBL" id="EFI92830.1"/>
    </source>
</evidence>
<organism evidence="3">
    <name type="scientific">Schizophyllum commune (strain H4-8 / FGSC 9210)</name>
    <name type="common">Split gill fungus</name>
    <dbReference type="NCBI Taxonomy" id="578458"/>
    <lineage>
        <taxon>Eukaryota</taxon>
        <taxon>Fungi</taxon>
        <taxon>Dikarya</taxon>
        <taxon>Basidiomycota</taxon>
        <taxon>Agaricomycotina</taxon>
        <taxon>Agaricomycetes</taxon>
        <taxon>Agaricomycetidae</taxon>
        <taxon>Agaricales</taxon>
        <taxon>Schizophyllaceae</taxon>
        <taxon>Schizophyllum</taxon>
    </lineage>
</organism>
<dbReference type="AlphaFoldDB" id="D8QGV6"/>
<dbReference type="GeneID" id="9597239"/>
<evidence type="ECO:0000256" key="1">
    <source>
        <dbReference type="SAM" id="MobiDB-lite"/>
    </source>
</evidence>
<reference evidence="2 3" key="1">
    <citation type="journal article" date="2010" name="Nat. Biotechnol.">
        <title>Genome sequence of the model mushroom Schizophyllum commune.</title>
        <authorList>
            <person name="Ohm R.A."/>
            <person name="de Jong J.F."/>
            <person name="Lugones L.G."/>
            <person name="Aerts A."/>
            <person name="Kothe E."/>
            <person name="Stajich J.E."/>
            <person name="de Vries R.P."/>
            <person name="Record E."/>
            <person name="Levasseur A."/>
            <person name="Baker S.E."/>
            <person name="Bartholomew K.A."/>
            <person name="Coutinho P.M."/>
            <person name="Erdmann S."/>
            <person name="Fowler T.J."/>
            <person name="Gathman A.C."/>
            <person name="Lombard V."/>
            <person name="Henrissat B."/>
            <person name="Knabe N."/>
            <person name="Kuees U."/>
            <person name="Lilly W.W."/>
            <person name="Lindquist E."/>
            <person name="Lucas S."/>
            <person name="Magnuson J.K."/>
            <person name="Piumi F."/>
            <person name="Raudaskoski M."/>
            <person name="Salamov A."/>
            <person name="Schmutz J."/>
            <person name="Schwarze F.W.M.R."/>
            <person name="vanKuyk P.A."/>
            <person name="Horton J.S."/>
            <person name="Grigoriev I.V."/>
            <person name="Woesten H.A.B."/>
        </authorList>
    </citation>
    <scope>NUCLEOTIDE SEQUENCE [LARGE SCALE GENOMIC DNA]</scope>
    <source>
        <strain evidence="3">H4-8 / FGSC 9210</strain>
    </source>
</reference>
<dbReference type="Proteomes" id="UP000007431">
    <property type="component" value="Unassembled WGS sequence"/>
</dbReference>